<proteinExistence type="inferred from homology"/>
<feature type="region of interest" description="Disordered" evidence="4">
    <location>
        <begin position="128"/>
        <end position="158"/>
    </location>
</feature>
<dbReference type="AlphaFoldDB" id="A0A3N4JM04"/>
<dbReference type="Proteomes" id="UP000276215">
    <property type="component" value="Unassembled WGS sequence"/>
</dbReference>
<organism evidence="6 7">
    <name type="scientific">Choiromyces venosus 120613-1</name>
    <dbReference type="NCBI Taxonomy" id="1336337"/>
    <lineage>
        <taxon>Eukaryota</taxon>
        <taxon>Fungi</taxon>
        <taxon>Dikarya</taxon>
        <taxon>Ascomycota</taxon>
        <taxon>Pezizomycotina</taxon>
        <taxon>Pezizomycetes</taxon>
        <taxon>Pezizales</taxon>
        <taxon>Tuberaceae</taxon>
        <taxon>Choiromyces</taxon>
    </lineage>
</organism>
<reference evidence="6 7" key="1">
    <citation type="journal article" date="2018" name="Nat. Ecol. Evol.">
        <title>Pezizomycetes genomes reveal the molecular basis of ectomycorrhizal truffle lifestyle.</title>
        <authorList>
            <person name="Murat C."/>
            <person name="Payen T."/>
            <person name="Noel B."/>
            <person name="Kuo A."/>
            <person name="Morin E."/>
            <person name="Chen J."/>
            <person name="Kohler A."/>
            <person name="Krizsan K."/>
            <person name="Balestrini R."/>
            <person name="Da Silva C."/>
            <person name="Montanini B."/>
            <person name="Hainaut M."/>
            <person name="Levati E."/>
            <person name="Barry K.W."/>
            <person name="Belfiori B."/>
            <person name="Cichocki N."/>
            <person name="Clum A."/>
            <person name="Dockter R.B."/>
            <person name="Fauchery L."/>
            <person name="Guy J."/>
            <person name="Iotti M."/>
            <person name="Le Tacon F."/>
            <person name="Lindquist E.A."/>
            <person name="Lipzen A."/>
            <person name="Malagnac F."/>
            <person name="Mello A."/>
            <person name="Molinier V."/>
            <person name="Miyauchi S."/>
            <person name="Poulain J."/>
            <person name="Riccioni C."/>
            <person name="Rubini A."/>
            <person name="Sitrit Y."/>
            <person name="Splivallo R."/>
            <person name="Traeger S."/>
            <person name="Wang M."/>
            <person name="Zifcakova L."/>
            <person name="Wipf D."/>
            <person name="Zambonelli A."/>
            <person name="Paolocci F."/>
            <person name="Nowrousian M."/>
            <person name="Ottonello S."/>
            <person name="Baldrian P."/>
            <person name="Spatafora J.W."/>
            <person name="Henrissat B."/>
            <person name="Nagy L.G."/>
            <person name="Aury J.M."/>
            <person name="Wincker P."/>
            <person name="Grigoriev I.V."/>
            <person name="Bonfante P."/>
            <person name="Martin F.M."/>
        </authorList>
    </citation>
    <scope>NUCLEOTIDE SEQUENCE [LARGE SCALE GENOMIC DNA]</scope>
    <source>
        <strain evidence="6 7">120613-1</strain>
    </source>
</reference>
<keyword evidence="7" id="KW-1185">Reference proteome</keyword>
<evidence type="ECO:0000313" key="7">
    <source>
        <dbReference type="Proteomes" id="UP000276215"/>
    </source>
</evidence>
<dbReference type="CDD" id="cd06464">
    <property type="entry name" value="ACD_sHsps-like"/>
    <property type="match status" value="1"/>
</dbReference>
<gene>
    <name evidence="6" type="ORF">L873DRAFT_1792673</name>
</gene>
<keyword evidence="1" id="KW-0346">Stress response</keyword>
<feature type="domain" description="SHSP" evidence="5">
    <location>
        <begin position="19"/>
        <end position="212"/>
    </location>
</feature>
<feature type="region of interest" description="Disordered" evidence="4">
    <location>
        <begin position="74"/>
        <end position="94"/>
    </location>
</feature>
<evidence type="ECO:0000256" key="3">
    <source>
        <dbReference type="RuleBase" id="RU003616"/>
    </source>
</evidence>
<dbReference type="PROSITE" id="PS01031">
    <property type="entry name" value="SHSP"/>
    <property type="match status" value="1"/>
</dbReference>
<dbReference type="SUPFAM" id="SSF49764">
    <property type="entry name" value="HSP20-like chaperones"/>
    <property type="match status" value="1"/>
</dbReference>
<dbReference type="STRING" id="1336337.A0A3N4JM04"/>
<dbReference type="Gene3D" id="2.60.40.790">
    <property type="match status" value="1"/>
</dbReference>
<evidence type="ECO:0000256" key="2">
    <source>
        <dbReference type="PROSITE-ProRule" id="PRU00285"/>
    </source>
</evidence>
<comment type="similarity">
    <text evidence="2 3">Belongs to the small heat shock protein (HSP20) family.</text>
</comment>
<dbReference type="PANTHER" id="PTHR11527">
    <property type="entry name" value="HEAT-SHOCK PROTEIN 20 FAMILY MEMBER"/>
    <property type="match status" value="1"/>
</dbReference>
<dbReference type="EMBL" id="ML120432">
    <property type="protein sequence ID" value="RPA94914.1"/>
    <property type="molecule type" value="Genomic_DNA"/>
</dbReference>
<name>A0A3N4JM04_9PEZI</name>
<accession>A0A3N4JM04</accession>
<evidence type="ECO:0000256" key="1">
    <source>
        <dbReference type="ARBA" id="ARBA00023016"/>
    </source>
</evidence>
<evidence type="ECO:0000259" key="5">
    <source>
        <dbReference type="PROSITE" id="PS01031"/>
    </source>
</evidence>
<dbReference type="InterPro" id="IPR031107">
    <property type="entry name" value="Small_HSP"/>
</dbReference>
<protein>
    <submittedName>
        <fullName evidence="6">HSP20-like chaperone</fullName>
    </submittedName>
</protein>
<sequence>MPAPAFESLFPELHYRTSPQRKAFSPRFDIRETTNVYIVEGELPGLADKSNLSVEFTDKGDLVVKGRVDRSKTIVVPQTPPSPSHETTEKEHDEAVVLTPAPSAPSSPRSLKTTVEDVPDEDEWIGIAQSPPKKPRVKKPVEKKKEQSRRKVAKEEWPKSLLSERSLGEFARSFSFPVGIDHDAVTASLEHGILRIVVPKKASGVGKRIEVR</sequence>
<dbReference type="OrthoDB" id="1431247at2759"/>
<evidence type="ECO:0000313" key="6">
    <source>
        <dbReference type="EMBL" id="RPA94914.1"/>
    </source>
</evidence>
<dbReference type="Pfam" id="PF00011">
    <property type="entry name" value="HSP20"/>
    <property type="match status" value="1"/>
</dbReference>
<dbReference type="InterPro" id="IPR008978">
    <property type="entry name" value="HSP20-like_chaperone"/>
</dbReference>
<dbReference type="InterPro" id="IPR002068">
    <property type="entry name" value="A-crystallin/Hsp20_dom"/>
</dbReference>
<evidence type="ECO:0000256" key="4">
    <source>
        <dbReference type="SAM" id="MobiDB-lite"/>
    </source>
</evidence>